<sequence>MVRELLSQAEKQYLEDYGLGGLDPEHLMIRTFRKGEFLFEQGTALEKLIIILEGRTKVYSMAANGKSLLYCFNDPGAIMGEVELMTGAYASSSACAITDVKCVFISYERCRDELTSNLKFMNRICSVLAEIVVQDSINGALNILYPFESRLCAYISMTSEEGIFRAKLTELAEFFGTSYRHLLRTLENLCKKNVLEKSAEGYLIKDERKLKTIGIQYYSV</sequence>
<accession>A0ACD1AFW6</accession>
<protein>
    <submittedName>
        <fullName evidence="1">Cyclic nucleotide-binding domain-containing protein</fullName>
    </submittedName>
</protein>
<dbReference type="Proteomes" id="UP000594014">
    <property type="component" value="Chromosome"/>
</dbReference>
<proteinExistence type="predicted"/>
<keyword evidence="2" id="KW-1185">Reference proteome</keyword>
<dbReference type="EMBL" id="CP042469">
    <property type="protein sequence ID" value="QOX65316.1"/>
    <property type="molecule type" value="Genomic_DNA"/>
</dbReference>
<evidence type="ECO:0000313" key="1">
    <source>
        <dbReference type="EMBL" id="QOX65316.1"/>
    </source>
</evidence>
<evidence type="ECO:0000313" key="2">
    <source>
        <dbReference type="Proteomes" id="UP000594014"/>
    </source>
</evidence>
<gene>
    <name evidence="1" type="ORF">FRZ06_19135</name>
</gene>
<organism evidence="1 2">
    <name type="scientific">Anoxybacterium hadale</name>
    <dbReference type="NCBI Taxonomy" id="3408580"/>
    <lineage>
        <taxon>Bacteria</taxon>
        <taxon>Bacillati</taxon>
        <taxon>Bacillota</taxon>
        <taxon>Clostridia</taxon>
        <taxon>Peptostreptococcales</taxon>
        <taxon>Anaerovoracaceae</taxon>
        <taxon>Anoxybacterium</taxon>
    </lineage>
</organism>
<name>A0ACD1AFW6_9FIRM</name>
<reference evidence="1" key="1">
    <citation type="submission" date="2019-08" db="EMBL/GenBank/DDBJ databases">
        <title>Genome sequence of Clostridiales bacterium MT110.</title>
        <authorList>
            <person name="Cao J."/>
        </authorList>
    </citation>
    <scope>NUCLEOTIDE SEQUENCE</scope>
    <source>
        <strain evidence="1">MT110</strain>
    </source>
</reference>